<reference evidence="1 2" key="1">
    <citation type="submission" date="2018-04" db="EMBL/GenBank/DDBJ databases">
        <title>Polynucleobacter sp. LimPoW16 genome.</title>
        <authorList>
            <person name="Hahn M.W."/>
        </authorList>
    </citation>
    <scope>NUCLEOTIDE SEQUENCE [LARGE SCALE GENOMIC DNA]</scope>
    <source>
        <strain evidence="1 2">LimPoW16</strain>
    </source>
</reference>
<protein>
    <submittedName>
        <fullName evidence="1">Uncharacterized protein</fullName>
    </submittedName>
</protein>
<dbReference type="RefSeq" id="WP_173942740.1">
    <property type="nucleotide sequence ID" value="NZ_CBCSCD010000001.1"/>
</dbReference>
<sequence>MIDTQKKRIRRLTGKMPDKFLNRYEIKTTIIHKAETDRLAKLIQHPSIQLDKNSICSMSLILRRSLNLLYEYQQTSLCSDEATEIERTKYLRLAKTGNTIRGG</sequence>
<proteinExistence type="predicted"/>
<gene>
    <name evidence="1" type="ORF">DCO16_05560</name>
</gene>
<accession>A0A6M9PI78</accession>
<dbReference type="AlphaFoldDB" id="A0A6M9PI78"/>
<dbReference type="EMBL" id="CP028941">
    <property type="protein sequence ID" value="QKM62580.1"/>
    <property type="molecule type" value="Genomic_DNA"/>
</dbReference>
<organism evidence="1 2">
    <name type="scientific">Polynucleobacter antarcticus</name>
    <dbReference type="NCBI Taxonomy" id="1743162"/>
    <lineage>
        <taxon>Bacteria</taxon>
        <taxon>Pseudomonadati</taxon>
        <taxon>Pseudomonadota</taxon>
        <taxon>Betaproteobacteria</taxon>
        <taxon>Burkholderiales</taxon>
        <taxon>Burkholderiaceae</taxon>
        <taxon>Polynucleobacter</taxon>
    </lineage>
</organism>
<dbReference type="KEGG" id="pani:DCO16_05560"/>
<keyword evidence="2" id="KW-1185">Reference proteome</keyword>
<dbReference type="Proteomes" id="UP000500806">
    <property type="component" value="Chromosome"/>
</dbReference>
<name>A0A6M9PI78_9BURK</name>
<evidence type="ECO:0000313" key="2">
    <source>
        <dbReference type="Proteomes" id="UP000500806"/>
    </source>
</evidence>
<evidence type="ECO:0000313" key="1">
    <source>
        <dbReference type="EMBL" id="QKM62580.1"/>
    </source>
</evidence>